<protein>
    <recommendedName>
        <fullName evidence="4">DUF4898 domain-containing protein</fullName>
    </recommendedName>
</protein>
<organism evidence="2 3">
    <name type="scientific">Metallosphaera yellowstonensis MK1</name>
    <dbReference type="NCBI Taxonomy" id="671065"/>
    <lineage>
        <taxon>Archaea</taxon>
        <taxon>Thermoproteota</taxon>
        <taxon>Thermoprotei</taxon>
        <taxon>Sulfolobales</taxon>
        <taxon>Sulfolobaceae</taxon>
        <taxon>Metallosphaera</taxon>
    </lineage>
</organism>
<feature type="region of interest" description="Disordered" evidence="1">
    <location>
        <begin position="1"/>
        <end position="24"/>
    </location>
</feature>
<dbReference type="STRING" id="671065.MetMK1DRAFT_00024980"/>
<evidence type="ECO:0000256" key="1">
    <source>
        <dbReference type="SAM" id="MobiDB-lite"/>
    </source>
</evidence>
<name>H2C7E9_9CREN</name>
<dbReference type="RefSeq" id="WP_009074130.1">
    <property type="nucleotide sequence ID" value="NZ_JH597770.1"/>
</dbReference>
<proteinExistence type="predicted"/>
<gene>
    <name evidence="2" type="ORF">MetMK1DRAFT_00024980</name>
</gene>
<dbReference type="eggNOG" id="arCOG10952">
    <property type="taxonomic scope" value="Archaea"/>
</dbReference>
<dbReference type="HOGENOM" id="CLU_166565_0_0_2"/>
<dbReference type="OrthoDB" id="34406at2157"/>
<reference evidence="2 3" key="1">
    <citation type="submission" date="2012-01" db="EMBL/GenBank/DDBJ databases">
        <title>Improved High-Quality Draft sequence of Metallosphaera yellowstonensis MK1.</title>
        <authorList>
            <consortium name="US DOE Joint Genome Institute"/>
            <person name="Lucas S."/>
            <person name="Han J."/>
            <person name="Cheng J.-F."/>
            <person name="Goodwin L."/>
            <person name="Pitluck S."/>
            <person name="Peters L."/>
            <person name="Teshima H."/>
            <person name="Detter J.C."/>
            <person name="Han C."/>
            <person name="Tapia R."/>
            <person name="Land M."/>
            <person name="Hauser L."/>
            <person name="Kyrpides N."/>
            <person name="Kozubal M."/>
            <person name="Macur R.E."/>
            <person name="Jay Z."/>
            <person name="Inskeep W."/>
            <person name="Woyke T."/>
        </authorList>
    </citation>
    <scope>NUCLEOTIDE SEQUENCE [LARGE SCALE GENOMIC DNA]</scope>
    <source>
        <strain evidence="2 3">MK1</strain>
    </source>
</reference>
<dbReference type="Proteomes" id="UP000003980">
    <property type="component" value="Unassembled WGS sequence"/>
</dbReference>
<evidence type="ECO:0008006" key="4">
    <source>
        <dbReference type="Google" id="ProtNLM"/>
    </source>
</evidence>
<feature type="compositionally biased region" description="Basic and acidic residues" evidence="1">
    <location>
        <begin position="1"/>
        <end position="10"/>
    </location>
</feature>
<dbReference type="EMBL" id="JH597770">
    <property type="protein sequence ID" value="EHP68075.1"/>
    <property type="molecule type" value="Genomic_DNA"/>
</dbReference>
<evidence type="ECO:0000313" key="2">
    <source>
        <dbReference type="EMBL" id="EHP68075.1"/>
    </source>
</evidence>
<dbReference type="Pfam" id="PF16239">
    <property type="entry name" value="DUF4898"/>
    <property type="match status" value="1"/>
</dbReference>
<accession>H2C7E9</accession>
<dbReference type="AlphaFoldDB" id="H2C7E9"/>
<keyword evidence="3" id="KW-1185">Reference proteome</keyword>
<dbReference type="InterPro" id="IPR032603">
    <property type="entry name" value="DUF4898"/>
</dbReference>
<evidence type="ECO:0000313" key="3">
    <source>
        <dbReference type="Proteomes" id="UP000003980"/>
    </source>
</evidence>
<sequence length="119" mass="13470">MTPARGEEKTPVSSMLMDTTHDGGEKWGLEEDLVRTIVSVIELDSNPRKVPLKMISDPDKFMSLIIPKGAKKVVLVLSRERMGFENQYKESVRKVSSSAVVMVLFSHKLDKDVMLIFFK</sequence>